<gene>
    <name evidence="2" type="ORF">SPRI_6626</name>
</gene>
<dbReference type="Proteomes" id="UP000060513">
    <property type="component" value="Chromosome"/>
</dbReference>
<dbReference type="AlphaFoldDB" id="A0A0M4DYY6"/>
<accession>A0A0M4DYY6</accession>
<dbReference type="EMBL" id="CP011340">
    <property type="protein sequence ID" value="ALC24932.1"/>
    <property type="molecule type" value="Genomic_DNA"/>
</dbReference>
<dbReference type="PATRIC" id="fig|38300.4.peg.6930"/>
<evidence type="ECO:0000256" key="1">
    <source>
        <dbReference type="SAM" id="MobiDB-lite"/>
    </source>
</evidence>
<reference evidence="2 3" key="1">
    <citation type="submission" date="2015-08" db="EMBL/GenBank/DDBJ databases">
        <title>Genome sequence of the pristinamycin over-producing bacterium Streptomyces pristinaespiralis HCCB10218.</title>
        <authorList>
            <person name="Tian J."/>
            <person name="Yang J."/>
            <person name="Li L."/>
            <person name="Ruan L."/>
            <person name="Wei W."/>
            <person name="Zheng G."/>
            <person name="Wei Z."/>
            <person name="Yang S."/>
            <person name="Ge M."/>
            <person name="Jiang W."/>
            <person name="Lu Y."/>
        </authorList>
    </citation>
    <scope>NUCLEOTIDE SEQUENCE [LARGE SCALE GENOMIC DNA]</scope>
    <source>
        <strain evidence="2 3">HCCB 10218</strain>
    </source>
</reference>
<feature type="compositionally biased region" description="Basic and acidic residues" evidence="1">
    <location>
        <begin position="237"/>
        <end position="263"/>
    </location>
</feature>
<feature type="compositionally biased region" description="Gly residues" evidence="1">
    <location>
        <begin position="16"/>
        <end position="29"/>
    </location>
</feature>
<evidence type="ECO:0000313" key="3">
    <source>
        <dbReference type="Proteomes" id="UP000060513"/>
    </source>
</evidence>
<name>A0A0M4DYY6_STRPR</name>
<dbReference type="STRING" id="38300.SPRI_6626"/>
<organism evidence="2">
    <name type="scientific">Streptomyces pristinaespiralis</name>
    <dbReference type="NCBI Taxonomy" id="38300"/>
    <lineage>
        <taxon>Bacteria</taxon>
        <taxon>Bacillati</taxon>
        <taxon>Actinomycetota</taxon>
        <taxon>Actinomycetes</taxon>
        <taxon>Kitasatosporales</taxon>
        <taxon>Streptomycetaceae</taxon>
        <taxon>Streptomyces</taxon>
    </lineage>
</organism>
<feature type="region of interest" description="Disordered" evidence="1">
    <location>
        <begin position="196"/>
        <end position="325"/>
    </location>
</feature>
<feature type="compositionally biased region" description="Basic and acidic residues" evidence="1">
    <location>
        <begin position="299"/>
        <end position="318"/>
    </location>
</feature>
<proteinExistence type="predicted"/>
<dbReference type="KEGG" id="spri:SPRI_6626"/>
<evidence type="ECO:0000313" key="2">
    <source>
        <dbReference type="EMBL" id="ALC24932.1"/>
    </source>
</evidence>
<protein>
    <submittedName>
        <fullName evidence="2">Uncharacterized protein</fullName>
    </submittedName>
</protein>
<feature type="region of interest" description="Disordered" evidence="1">
    <location>
        <begin position="1"/>
        <end position="33"/>
    </location>
</feature>
<sequence length="337" mass="37257">MHTAGMHRLARPGPSGILGNGMVSGGRGTGIPRSTVDLESTLDELYALRPHEFTAARNQRAAEARRAGDRELAERIRALRRPTVSAWAGNMLVRREPDKVRPLISLGEGLREAHRNLDGEQLRELGRQQHLLVGALAREARQLAAEEGQSVGEAALHEIEATLHAVLADPEAARQWAAGHLDRPLSAPVGFTGLEADAGVTVRPGRPPEPASRPSREPRPEPSPEPEEDAAARRRREKLESARQDAEEAERQAREREQAHDEAVAVLERSQTARDETGDRVAALTRELEEAKERHRRTERAYRDARDQADRTERAARDARRRADKALTVVDRLDAGA</sequence>